<dbReference type="GeneID" id="63807828"/>
<evidence type="ECO:0000313" key="1">
    <source>
        <dbReference type="EMBL" id="ORX74586.1"/>
    </source>
</evidence>
<proteinExistence type="predicted"/>
<dbReference type="RefSeq" id="XP_040747797.1">
    <property type="nucleotide sequence ID" value="XM_040891180.1"/>
</dbReference>
<name>A0A1Y1WN03_9FUNG</name>
<gene>
    <name evidence="1" type="ORF">DL89DRAFT_320075</name>
</gene>
<keyword evidence="2" id="KW-1185">Reference proteome</keyword>
<dbReference type="AlphaFoldDB" id="A0A1Y1WN03"/>
<protein>
    <submittedName>
        <fullName evidence="1">Uncharacterized protein</fullName>
    </submittedName>
</protein>
<reference evidence="1 2" key="1">
    <citation type="submission" date="2016-07" db="EMBL/GenBank/DDBJ databases">
        <title>Pervasive Adenine N6-methylation of Active Genes in Fungi.</title>
        <authorList>
            <consortium name="DOE Joint Genome Institute"/>
            <person name="Mondo S.J."/>
            <person name="Dannebaum R.O."/>
            <person name="Kuo R.C."/>
            <person name="Labutti K."/>
            <person name="Haridas S."/>
            <person name="Kuo A."/>
            <person name="Salamov A."/>
            <person name="Ahrendt S.R."/>
            <person name="Lipzen A."/>
            <person name="Sullivan W."/>
            <person name="Andreopoulos W.B."/>
            <person name="Clum A."/>
            <person name="Lindquist E."/>
            <person name="Daum C."/>
            <person name="Ramamoorthy G.K."/>
            <person name="Gryganskyi A."/>
            <person name="Culley D."/>
            <person name="Magnuson J.K."/>
            <person name="James T.Y."/>
            <person name="O'Malley M.A."/>
            <person name="Stajich J.E."/>
            <person name="Spatafora J.W."/>
            <person name="Visel A."/>
            <person name="Grigoriev I.V."/>
        </authorList>
    </citation>
    <scope>NUCLEOTIDE SEQUENCE [LARGE SCALE GENOMIC DNA]</scope>
    <source>
        <strain evidence="1 2">ATCC 12442</strain>
    </source>
</reference>
<accession>A0A1Y1WN03</accession>
<dbReference type="EMBL" id="MCFD01000001">
    <property type="protein sequence ID" value="ORX74586.1"/>
    <property type="molecule type" value="Genomic_DNA"/>
</dbReference>
<sequence length="312" mass="35089">MSAVKYLEAVPHARLVECDINEAYITGSELAVSDRIRESKFLLDAWFAIKPHERELVDSGARIYMLLLRACEECRFWVPLGITTEQVEAALKLKQLLEKGCNEDAGNLTSELVSLFKDLNIAMLVYSLPAGFSWNSHFIIRALGLLAWSGNHPFDPMAISKCVSRVAVWSRIAFYLAHQPMMDMEHHQSALLAIQLSHTNLLSENQTPYGAMSKAECVLKWAAICDPSSGIIQWTPNSSFTQMTYIRQHVRMDEISRTYTCIIAHLEEVLADILGDCGTDLTSISVANSIADDTSDYTNSRIVFETPRQRIR</sequence>
<evidence type="ECO:0000313" key="2">
    <source>
        <dbReference type="Proteomes" id="UP000193922"/>
    </source>
</evidence>
<organism evidence="1 2">
    <name type="scientific">Linderina pennispora</name>
    <dbReference type="NCBI Taxonomy" id="61395"/>
    <lineage>
        <taxon>Eukaryota</taxon>
        <taxon>Fungi</taxon>
        <taxon>Fungi incertae sedis</taxon>
        <taxon>Zoopagomycota</taxon>
        <taxon>Kickxellomycotina</taxon>
        <taxon>Kickxellomycetes</taxon>
        <taxon>Kickxellales</taxon>
        <taxon>Kickxellaceae</taxon>
        <taxon>Linderina</taxon>
    </lineage>
</organism>
<dbReference type="Proteomes" id="UP000193922">
    <property type="component" value="Unassembled WGS sequence"/>
</dbReference>
<comment type="caution">
    <text evidence="1">The sequence shown here is derived from an EMBL/GenBank/DDBJ whole genome shotgun (WGS) entry which is preliminary data.</text>
</comment>